<dbReference type="GO" id="GO:0006400">
    <property type="term" value="P:tRNA modification"/>
    <property type="evidence" value="ECO:0007669"/>
    <property type="project" value="InterPro"/>
</dbReference>
<dbReference type="InParanoid" id="A0A7N2L7K3"/>
<keyword evidence="3" id="KW-1185">Reference proteome</keyword>
<dbReference type="FunCoup" id="A0A7N2L7K3">
    <property type="interactions" value="379"/>
</dbReference>
<dbReference type="AlphaFoldDB" id="A0A7N2L7K3"/>
<feature type="compositionally biased region" description="Polar residues" evidence="1">
    <location>
        <begin position="125"/>
        <end position="136"/>
    </location>
</feature>
<reference evidence="2 3" key="1">
    <citation type="journal article" date="2016" name="G3 (Bethesda)">
        <title>First Draft Assembly and Annotation of the Genome of a California Endemic Oak Quercus lobata Nee (Fagaceae).</title>
        <authorList>
            <person name="Sork V.L."/>
            <person name="Fitz-Gibbon S.T."/>
            <person name="Puiu D."/>
            <person name="Crepeau M."/>
            <person name="Gugger P.F."/>
            <person name="Sherman R."/>
            <person name="Stevens K."/>
            <person name="Langley C.H."/>
            <person name="Pellegrini M."/>
            <person name="Salzberg S.L."/>
        </authorList>
    </citation>
    <scope>NUCLEOTIDE SEQUENCE [LARGE SCALE GENOMIC DNA]</scope>
    <source>
        <strain evidence="2 3">cv. SW786</strain>
    </source>
</reference>
<feature type="region of interest" description="Disordered" evidence="1">
    <location>
        <begin position="1"/>
        <end position="36"/>
    </location>
</feature>
<proteinExistence type="predicted"/>
<dbReference type="Proteomes" id="UP000594261">
    <property type="component" value="Chromosome 3"/>
</dbReference>
<sequence>MAEEEGFEKAHHHEEEEEEEGEEEKKKKKKETMMSPWEQHSTVISIPRYDYNAPSSLLHHSLSGFLITCTIKREKSATKEAISILDKYVGSCSNADSGNLDNSDDNAATKRRKICPEDDQDGETETASNNSGKTSGTCLSSVMPDTNLDRGHVLSLVKLTRSGLLLFTFPRNTPADTVGVVSNIMESVESGISKSPLWCHRIFPIQETCSLNEKELQIVVSKLVFQFMNDKQHKVSHPVKFLVGDVSQQLHLFSGIMWGVVMNFSESFFLSYKKMQPTNKPLLTSTCTDTTVLSISALLYASCSSGNGLNEMCWSSFKNHIFDVKSYYKAFSGGLREVLPWQVTFKRARSSFLIAMFAVGYNRRGIEETELKIVKDTSNGSDKFALLDRNKCFGVVAAAVKSAVSDSVVDLKSPEFSVLVELLPLSGVPNGSLVVAVSVLPQNLVNTKPRLCIKALVSDSKAKGGKHKKGMDNVV</sequence>
<evidence type="ECO:0000313" key="2">
    <source>
        <dbReference type="EnsemblPlants" id="QL03p040440:mrna"/>
    </source>
</evidence>
<dbReference type="Gramene" id="QL03p040440:mrna">
    <property type="protein sequence ID" value="QL03p040440:mrna"/>
    <property type="gene ID" value="QL03p040440"/>
</dbReference>
<dbReference type="EMBL" id="LRBV02000003">
    <property type="status" value="NOT_ANNOTATED_CDS"/>
    <property type="molecule type" value="Genomic_DNA"/>
</dbReference>
<dbReference type="GO" id="GO:0003723">
    <property type="term" value="F:RNA binding"/>
    <property type="evidence" value="ECO:0007669"/>
    <property type="project" value="InterPro"/>
</dbReference>
<organism evidence="2 3">
    <name type="scientific">Quercus lobata</name>
    <name type="common">Valley oak</name>
    <dbReference type="NCBI Taxonomy" id="97700"/>
    <lineage>
        <taxon>Eukaryota</taxon>
        <taxon>Viridiplantae</taxon>
        <taxon>Streptophyta</taxon>
        <taxon>Embryophyta</taxon>
        <taxon>Tracheophyta</taxon>
        <taxon>Spermatophyta</taxon>
        <taxon>Magnoliopsida</taxon>
        <taxon>eudicotyledons</taxon>
        <taxon>Gunneridae</taxon>
        <taxon>Pentapetalae</taxon>
        <taxon>rosids</taxon>
        <taxon>fabids</taxon>
        <taxon>Fagales</taxon>
        <taxon>Fagaceae</taxon>
        <taxon>Quercus</taxon>
    </lineage>
</organism>
<evidence type="ECO:0000313" key="3">
    <source>
        <dbReference type="Proteomes" id="UP000594261"/>
    </source>
</evidence>
<evidence type="ECO:0000256" key="1">
    <source>
        <dbReference type="SAM" id="MobiDB-lite"/>
    </source>
</evidence>
<reference evidence="2" key="2">
    <citation type="submission" date="2021-01" db="UniProtKB">
        <authorList>
            <consortium name="EnsemblPlants"/>
        </authorList>
    </citation>
    <scope>IDENTIFICATION</scope>
</reference>
<dbReference type="InterPro" id="IPR040183">
    <property type="entry name" value="THUMPD1-like"/>
</dbReference>
<dbReference type="OMA" id="YIGHANC"/>
<dbReference type="EnsemblPlants" id="QL03p040440:mrna">
    <property type="protein sequence ID" value="QL03p040440:mrna"/>
    <property type="gene ID" value="QL03p040440"/>
</dbReference>
<accession>A0A7N2L7K3</accession>
<feature type="region of interest" description="Disordered" evidence="1">
    <location>
        <begin position="113"/>
        <end position="136"/>
    </location>
</feature>
<protein>
    <recommendedName>
        <fullName evidence="4">THUMP domain-containing protein</fullName>
    </recommendedName>
</protein>
<name>A0A7N2L7K3_QUELO</name>
<dbReference type="PANTHER" id="PTHR13452:SF13">
    <property type="entry name" value="OS02G0672400 PROTEIN"/>
    <property type="match status" value="1"/>
</dbReference>
<evidence type="ECO:0008006" key="4">
    <source>
        <dbReference type="Google" id="ProtNLM"/>
    </source>
</evidence>
<dbReference type="PANTHER" id="PTHR13452">
    <property type="entry name" value="THUMP DOMAIN CONTAINING PROTEIN 1-RELATED"/>
    <property type="match status" value="1"/>
</dbReference>